<accession>A0A098VU88</accession>
<dbReference type="AlphaFoldDB" id="A0A098VU88"/>
<dbReference type="InterPro" id="IPR053793">
    <property type="entry name" value="PB1-like"/>
</dbReference>
<feature type="compositionally biased region" description="Low complexity" evidence="1">
    <location>
        <begin position="356"/>
        <end position="371"/>
    </location>
</feature>
<protein>
    <recommendedName>
        <fullName evidence="2">PB1 domain-containing protein</fullName>
    </recommendedName>
</protein>
<dbReference type="InterPro" id="IPR000270">
    <property type="entry name" value="PB1_dom"/>
</dbReference>
<dbReference type="HOGENOM" id="CLU_535368_0_0_1"/>
<comment type="caution">
    <text evidence="3">The sequence shown here is derived from an EMBL/GenBank/DDBJ whole genome shotgun (WGS) entry which is preliminary data.</text>
</comment>
<name>A0A098VU88_9MICR</name>
<feature type="compositionally biased region" description="Low complexity" evidence="1">
    <location>
        <begin position="53"/>
        <end position="73"/>
    </location>
</feature>
<reference evidence="3 4" key="1">
    <citation type="submission" date="2014-04" db="EMBL/GenBank/DDBJ databases">
        <title>A new species of microsporidia sheds light on the evolution of extreme parasitism.</title>
        <authorList>
            <person name="Haag K.L."/>
            <person name="James T.Y."/>
            <person name="Larsson R."/>
            <person name="Schaer T.M."/>
            <person name="Refardt D."/>
            <person name="Pombert J.-F."/>
            <person name="Ebert D."/>
        </authorList>
    </citation>
    <scope>NUCLEOTIDE SEQUENCE [LARGE SCALE GENOMIC DNA]</scope>
    <source>
        <strain evidence="3 4">UGP3</strain>
        <tissue evidence="3">Spores</tissue>
    </source>
</reference>
<feature type="region of interest" description="Disordered" evidence="1">
    <location>
        <begin position="26"/>
        <end position="87"/>
    </location>
</feature>
<feature type="region of interest" description="Disordered" evidence="1">
    <location>
        <begin position="243"/>
        <end position="509"/>
    </location>
</feature>
<feature type="compositionally biased region" description="Polar residues" evidence="1">
    <location>
        <begin position="26"/>
        <end position="45"/>
    </location>
</feature>
<dbReference type="CDD" id="cd05992">
    <property type="entry name" value="PB1"/>
    <property type="match status" value="1"/>
</dbReference>
<proteinExistence type="predicted"/>
<evidence type="ECO:0000259" key="2">
    <source>
        <dbReference type="PROSITE" id="PS51745"/>
    </source>
</evidence>
<dbReference type="VEuPathDB" id="MicrosporidiaDB:DI09_163p50"/>
<keyword evidence="4" id="KW-1185">Reference proteome</keyword>
<dbReference type="PROSITE" id="PS51745">
    <property type="entry name" value="PB1"/>
    <property type="match status" value="1"/>
</dbReference>
<feature type="compositionally biased region" description="Low complexity" evidence="1">
    <location>
        <begin position="443"/>
        <end position="454"/>
    </location>
</feature>
<feature type="compositionally biased region" description="Low complexity" evidence="1">
    <location>
        <begin position="292"/>
        <end position="302"/>
    </location>
</feature>
<feature type="compositionally biased region" description="Low complexity" evidence="1">
    <location>
        <begin position="243"/>
        <end position="254"/>
    </location>
</feature>
<dbReference type="Proteomes" id="UP000029725">
    <property type="component" value="Unassembled WGS sequence"/>
</dbReference>
<dbReference type="Gene3D" id="3.10.20.90">
    <property type="entry name" value="Phosphatidylinositol 3-kinase Catalytic Subunit, Chain A, domain 1"/>
    <property type="match status" value="1"/>
</dbReference>
<evidence type="ECO:0000256" key="1">
    <source>
        <dbReference type="SAM" id="MobiDB-lite"/>
    </source>
</evidence>
<dbReference type="RefSeq" id="XP_013238956.1">
    <property type="nucleotide sequence ID" value="XM_013383502.1"/>
</dbReference>
<organism evidence="3 4">
    <name type="scientific">Mitosporidium daphniae</name>
    <dbReference type="NCBI Taxonomy" id="1485682"/>
    <lineage>
        <taxon>Eukaryota</taxon>
        <taxon>Fungi</taxon>
        <taxon>Fungi incertae sedis</taxon>
        <taxon>Microsporidia</taxon>
        <taxon>Mitosporidium</taxon>
    </lineage>
</organism>
<evidence type="ECO:0000313" key="4">
    <source>
        <dbReference type="Proteomes" id="UP000029725"/>
    </source>
</evidence>
<dbReference type="GeneID" id="25258596"/>
<feature type="compositionally biased region" description="Polar residues" evidence="1">
    <location>
        <begin position="493"/>
        <end position="509"/>
    </location>
</feature>
<evidence type="ECO:0000313" key="3">
    <source>
        <dbReference type="EMBL" id="KGG52520.1"/>
    </source>
</evidence>
<dbReference type="SUPFAM" id="SSF54277">
    <property type="entry name" value="CAD &amp; PB1 domains"/>
    <property type="match status" value="1"/>
</dbReference>
<dbReference type="Pfam" id="PF00564">
    <property type="entry name" value="PB1"/>
    <property type="match status" value="1"/>
</dbReference>
<dbReference type="EMBL" id="JMKJ01000070">
    <property type="protein sequence ID" value="KGG52520.1"/>
    <property type="molecule type" value="Genomic_DNA"/>
</dbReference>
<sequence length="509" mass="53656">MPATTNKDIGNSPTLSILESHNLATGLSSSTGSILDNTMSPSDTPIQPAFPMPSASTSSSSSSSSSTANAPPSQQERSLPGSSSLASFHRPAYTPSSAASFSTADSLRPVVKLRFGDKIKRIVLPKSEMASLTMAGLKALVKKHFHLEEELSFKFKDTEGDWVLLEDDTDLSNAIAIGPILNVRVINNELESFESIKEIVSSFQPQLESILTMIKELLLAVDKQKSGEKYRNPDISINNAISSSQQTAPAQQASLGHKPQDQAAFPPTGSAPPLQMKGPGAMEHSPQPPSASAPMAFPSHSAPHPPNQKPHASFPYPAPPSAGPTPSGLHLGTQGPHSNMPNSPYPAPPAPSTHFSQSSQPPLQQSQTMQPAKPSMPSSPAQMGGFPGQPQQFGGGPQMMPPPPSGFHASHLPQSTTSMRPGNPQPPPSAPSGPSSTYMGANPSFQQGQPSQFQASNPNPPPSLQGAPLHHHQMASGNQMHQQGAPGPIYSNYPYQNSAQAHQTSPPYR</sequence>
<gene>
    <name evidence="3" type="ORF">DI09_163p50</name>
</gene>
<feature type="compositionally biased region" description="Low complexity" evidence="1">
    <location>
        <begin position="382"/>
        <end position="392"/>
    </location>
</feature>
<dbReference type="OrthoDB" id="1594986at2759"/>
<feature type="compositionally biased region" description="Polar residues" evidence="1">
    <location>
        <begin position="74"/>
        <end position="86"/>
    </location>
</feature>
<feature type="domain" description="PB1" evidence="2">
    <location>
        <begin position="108"/>
        <end position="188"/>
    </location>
</feature>
<dbReference type="SMART" id="SM00666">
    <property type="entry name" value="PB1"/>
    <property type="match status" value="1"/>
</dbReference>